<evidence type="ECO:0000313" key="8">
    <source>
        <dbReference type="EMBL" id="GBM46376.1"/>
    </source>
</evidence>
<keyword evidence="6" id="KW-0503">Monooxygenase</keyword>
<dbReference type="GO" id="GO:0005506">
    <property type="term" value="F:iron ion binding"/>
    <property type="evidence" value="ECO:0007669"/>
    <property type="project" value="InterPro"/>
</dbReference>
<keyword evidence="5" id="KW-0408">Iron</keyword>
<dbReference type="InterPro" id="IPR036396">
    <property type="entry name" value="Cyt_P450_sf"/>
</dbReference>
<name>A0A4Y2G0V1_ARAVE</name>
<keyword evidence="4" id="KW-0560">Oxidoreductase</keyword>
<evidence type="ECO:0000256" key="4">
    <source>
        <dbReference type="ARBA" id="ARBA00023002"/>
    </source>
</evidence>
<evidence type="ECO:0000256" key="3">
    <source>
        <dbReference type="ARBA" id="ARBA00022723"/>
    </source>
</evidence>
<keyword evidence="7" id="KW-0812">Transmembrane</keyword>
<reference evidence="8 9" key="1">
    <citation type="journal article" date="2019" name="Sci. Rep.">
        <title>Orb-weaving spider Araneus ventricosus genome elucidates the spidroin gene catalogue.</title>
        <authorList>
            <person name="Kono N."/>
            <person name="Nakamura H."/>
            <person name="Ohtoshi R."/>
            <person name="Moran D.A.P."/>
            <person name="Shinohara A."/>
            <person name="Yoshida Y."/>
            <person name="Fujiwara M."/>
            <person name="Mori M."/>
            <person name="Tomita M."/>
            <person name="Arakawa K."/>
        </authorList>
    </citation>
    <scope>NUCLEOTIDE SEQUENCE [LARGE SCALE GENOMIC DNA]</scope>
</reference>
<dbReference type="GO" id="GO:0020037">
    <property type="term" value="F:heme binding"/>
    <property type="evidence" value="ECO:0007669"/>
    <property type="project" value="InterPro"/>
</dbReference>
<dbReference type="Gene3D" id="1.10.630.10">
    <property type="entry name" value="Cytochrome P450"/>
    <property type="match status" value="1"/>
</dbReference>
<evidence type="ECO:0000313" key="9">
    <source>
        <dbReference type="Proteomes" id="UP000499080"/>
    </source>
</evidence>
<dbReference type="EMBL" id="BGPR01001134">
    <property type="protein sequence ID" value="GBM46376.1"/>
    <property type="molecule type" value="Genomic_DNA"/>
</dbReference>
<dbReference type="GO" id="GO:0016705">
    <property type="term" value="F:oxidoreductase activity, acting on paired donors, with incorporation or reduction of molecular oxygen"/>
    <property type="evidence" value="ECO:0007669"/>
    <property type="project" value="InterPro"/>
</dbReference>
<accession>A0A4Y2G0V1</accession>
<dbReference type="InterPro" id="IPR001128">
    <property type="entry name" value="Cyt_P450"/>
</dbReference>
<gene>
    <name evidence="8" type="primary">CYP6J1_0</name>
    <name evidence="8" type="ORF">AVEN_65975_1</name>
</gene>
<dbReference type="Proteomes" id="UP000499080">
    <property type="component" value="Unassembled WGS sequence"/>
</dbReference>
<comment type="similarity">
    <text evidence="1">Belongs to the cytochrome P450 family.</text>
</comment>
<evidence type="ECO:0000256" key="2">
    <source>
        <dbReference type="ARBA" id="ARBA00022617"/>
    </source>
</evidence>
<feature type="transmembrane region" description="Helical" evidence="7">
    <location>
        <begin position="6"/>
        <end position="25"/>
    </location>
</feature>
<keyword evidence="2" id="KW-0349">Heme</keyword>
<dbReference type="PANTHER" id="PTHR24302:SF15">
    <property type="entry name" value="FATTY-ACID PEROXYGENASE"/>
    <property type="match status" value="1"/>
</dbReference>
<keyword evidence="9" id="KW-1185">Reference proteome</keyword>
<keyword evidence="7" id="KW-0472">Membrane</keyword>
<evidence type="ECO:0000256" key="6">
    <source>
        <dbReference type="ARBA" id="ARBA00023033"/>
    </source>
</evidence>
<evidence type="ECO:0000256" key="1">
    <source>
        <dbReference type="ARBA" id="ARBA00010617"/>
    </source>
</evidence>
<protein>
    <submittedName>
        <fullName evidence="8">Cytochrome P450 6j1</fullName>
    </submittedName>
</protein>
<comment type="caution">
    <text evidence="8">The sequence shown here is derived from an EMBL/GenBank/DDBJ whole genome shotgun (WGS) entry which is preliminary data.</text>
</comment>
<sequence length="259" mass="29674">MLEINTFTWILTAVVVFFTFLWWYLTRDDDYWKKRGVPYVPRTSVFFMQRMLKTKGMAGFIKSACSNNMGRVYGAFFDGRGPTVIVTEPDLLRDILVKDFHIFSCRSVMEIGDPVADNVLNNLTGEQWKRIRTIITPAFTSKRMRQMGSIINDCSKTVLEVCEKHSEEGKPVNCKTISAGRSAFCCRLTECVDQRQIGARSSALWSLRPPELSVYLHMPFISFCFHRDASPTSDIVDRYLSAFGTRFAWQVVRRAPTTG</sequence>
<evidence type="ECO:0000256" key="7">
    <source>
        <dbReference type="SAM" id="Phobius"/>
    </source>
</evidence>
<evidence type="ECO:0000256" key="5">
    <source>
        <dbReference type="ARBA" id="ARBA00023004"/>
    </source>
</evidence>
<dbReference type="SUPFAM" id="SSF48264">
    <property type="entry name" value="Cytochrome P450"/>
    <property type="match status" value="1"/>
</dbReference>
<proteinExistence type="inferred from homology"/>
<dbReference type="Pfam" id="PF00067">
    <property type="entry name" value="p450"/>
    <property type="match status" value="1"/>
</dbReference>
<organism evidence="8 9">
    <name type="scientific">Araneus ventricosus</name>
    <name type="common">Orbweaver spider</name>
    <name type="synonym">Epeira ventricosa</name>
    <dbReference type="NCBI Taxonomy" id="182803"/>
    <lineage>
        <taxon>Eukaryota</taxon>
        <taxon>Metazoa</taxon>
        <taxon>Ecdysozoa</taxon>
        <taxon>Arthropoda</taxon>
        <taxon>Chelicerata</taxon>
        <taxon>Arachnida</taxon>
        <taxon>Araneae</taxon>
        <taxon>Araneomorphae</taxon>
        <taxon>Entelegynae</taxon>
        <taxon>Araneoidea</taxon>
        <taxon>Araneidae</taxon>
        <taxon>Araneus</taxon>
    </lineage>
</organism>
<dbReference type="AlphaFoldDB" id="A0A4Y2G0V1"/>
<dbReference type="PANTHER" id="PTHR24302">
    <property type="entry name" value="CYTOCHROME P450 FAMILY 3"/>
    <property type="match status" value="1"/>
</dbReference>
<dbReference type="GO" id="GO:0008395">
    <property type="term" value="F:steroid hydroxylase activity"/>
    <property type="evidence" value="ECO:0007669"/>
    <property type="project" value="TreeGrafter"/>
</dbReference>
<dbReference type="InterPro" id="IPR050705">
    <property type="entry name" value="Cytochrome_P450_3A"/>
</dbReference>
<dbReference type="OrthoDB" id="6512087at2759"/>
<keyword evidence="3" id="KW-0479">Metal-binding</keyword>
<keyword evidence="7" id="KW-1133">Transmembrane helix</keyword>